<gene>
    <name evidence="3" type="ORF">M427DRAFT_74762</name>
</gene>
<feature type="compositionally biased region" description="Basic and acidic residues" evidence="2">
    <location>
        <begin position="86"/>
        <end position="96"/>
    </location>
</feature>
<proteinExistence type="predicted"/>
<dbReference type="OrthoDB" id="2441647at2759"/>
<feature type="coiled-coil region" evidence="1">
    <location>
        <begin position="3320"/>
        <end position="3456"/>
    </location>
</feature>
<dbReference type="PANTHER" id="PTHR45615:SF80">
    <property type="entry name" value="GRIP DOMAIN-CONTAINING PROTEIN"/>
    <property type="match status" value="1"/>
</dbReference>
<feature type="coiled-coil region" evidence="1">
    <location>
        <begin position="748"/>
        <end position="832"/>
    </location>
</feature>
<feature type="coiled-coil region" evidence="1">
    <location>
        <begin position="682"/>
        <end position="709"/>
    </location>
</feature>
<feature type="compositionally biased region" description="Basic and acidic residues" evidence="2">
    <location>
        <begin position="634"/>
        <end position="643"/>
    </location>
</feature>
<dbReference type="EMBL" id="KQ965842">
    <property type="protein sequence ID" value="KXS09975.1"/>
    <property type="molecule type" value="Genomic_DNA"/>
</dbReference>
<feature type="compositionally biased region" description="Polar residues" evidence="2">
    <location>
        <begin position="577"/>
        <end position="587"/>
    </location>
</feature>
<feature type="region of interest" description="Disordered" evidence="2">
    <location>
        <begin position="1"/>
        <end position="261"/>
    </location>
</feature>
<name>A0A139A0A9_GONPJ</name>
<feature type="coiled-coil region" evidence="1">
    <location>
        <begin position="1605"/>
        <end position="1632"/>
    </location>
</feature>
<organism evidence="3 4">
    <name type="scientific">Gonapodya prolifera (strain JEL478)</name>
    <name type="common">Monoblepharis prolifera</name>
    <dbReference type="NCBI Taxonomy" id="1344416"/>
    <lineage>
        <taxon>Eukaryota</taxon>
        <taxon>Fungi</taxon>
        <taxon>Fungi incertae sedis</taxon>
        <taxon>Chytridiomycota</taxon>
        <taxon>Chytridiomycota incertae sedis</taxon>
        <taxon>Monoblepharidomycetes</taxon>
        <taxon>Monoblepharidales</taxon>
        <taxon>Gonapodyaceae</taxon>
        <taxon>Gonapodya</taxon>
    </lineage>
</organism>
<keyword evidence="1" id="KW-0175">Coiled coil</keyword>
<feature type="region of interest" description="Disordered" evidence="2">
    <location>
        <begin position="1775"/>
        <end position="1801"/>
    </location>
</feature>
<evidence type="ECO:0000313" key="3">
    <source>
        <dbReference type="EMBL" id="KXS09975.1"/>
    </source>
</evidence>
<evidence type="ECO:0000256" key="1">
    <source>
        <dbReference type="SAM" id="Coils"/>
    </source>
</evidence>
<dbReference type="Gene3D" id="1.10.287.1490">
    <property type="match status" value="1"/>
</dbReference>
<dbReference type="Proteomes" id="UP000070544">
    <property type="component" value="Unassembled WGS sequence"/>
</dbReference>
<evidence type="ECO:0000313" key="4">
    <source>
        <dbReference type="Proteomes" id="UP000070544"/>
    </source>
</evidence>
<feature type="coiled-coil region" evidence="1">
    <location>
        <begin position="2958"/>
        <end position="3177"/>
    </location>
</feature>
<feature type="coiled-coil region" evidence="1">
    <location>
        <begin position="1675"/>
        <end position="1738"/>
    </location>
</feature>
<protein>
    <submittedName>
        <fullName evidence="3">Uncharacterized protein</fullName>
    </submittedName>
</protein>
<reference evidence="3 4" key="1">
    <citation type="journal article" date="2015" name="Genome Biol. Evol.">
        <title>Phylogenomic analyses indicate that early fungi evolved digesting cell walls of algal ancestors of land plants.</title>
        <authorList>
            <person name="Chang Y."/>
            <person name="Wang S."/>
            <person name="Sekimoto S."/>
            <person name="Aerts A.L."/>
            <person name="Choi C."/>
            <person name="Clum A."/>
            <person name="LaButti K.M."/>
            <person name="Lindquist E.A."/>
            <person name="Yee Ngan C."/>
            <person name="Ohm R.A."/>
            <person name="Salamov A.A."/>
            <person name="Grigoriev I.V."/>
            <person name="Spatafora J.W."/>
            <person name="Berbee M.L."/>
        </authorList>
    </citation>
    <scope>NUCLEOTIDE SEQUENCE [LARGE SCALE GENOMIC DNA]</scope>
    <source>
        <strain evidence="3 4">JEL478</strain>
    </source>
</reference>
<feature type="region of interest" description="Disordered" evidence="2">
    <location>
        <begin position="537"/>
        <end position="656"/>
    </location>
</feature>
<feature type="compositionally biased region" description="Basic and acidic residues" evidence="2">
    <location>
        <begin position="537"/>
        <end position="571"/>
    </location>
</feature>
<dbReference type="OMA" id="HKDDQVH"/>
<sequence length="3460" mass="384685">MAQVKEDLAETDDHNQTVEIQPDAADSQLTLQDPEGETSAEHQQPSHTIKDDLPAHDEHITTDAVLSSTVAPEGMEQQASPDAEGEDVKTVDKQQDDTSVSEVIAPVEEPATHAISSGVEEEIVEGAGNPSMSDEPEAQGATESNLRIPTLTIEDADAENTEPIAQIGDEQAAEINIDQHASGRSVTEEETGDDSPEAIQHPSPELSKEGNDTHDEATPTNPDELSPPAPEALTDLPENSSGEEKESSQPEPADNTVEQDGIAELDDGTKALDIDNEAVASLEHSGEDLDDVAVIKNVDNAADAPDSNGVVPLGHSEEDLAAEENIPGERGIEFDNDEIPDEQAALEDKIAELDLEDENEEDDLDEGLEVESLESFDEDAATPAPNAPAWRVDPLHDSPETWFLDEVREQEQRGQLLDHLRELRELSEVVRRTKEREDRLSELEELLLDKTLQTGQLVEEVAGLGSQLANYKVLLRDAERKAEEAVEREVAMQKKVSRLEEDMEAAESRATALRESEVAKHTARITSLEADVRDLERRASREEEDRKVAEQKNETLSKQLDEERKRREGLVRRLNVLGTQLDSNVPTSGGAPPPTNFDHPRVVPLRRVPRQSAPNASQAADVPGDSAPTRSIPRRSEPPKVEAKPASPAPKMARRRMDPEVPALREELERTQSLHLDEVAKVTDLTSQLEVLMHEAEDLKEKLLEMQADHIREMESLQSLHKLDLEAVLEVRDSLRDALTLEFNRRHADEIDVMRQQHSEEVARLSEELANLQQELDEVNARIVNESKDAAAKYAELENRSLQDRLRYEVAIRKAEEESANLRSELAVLGERLRRDREEAEAKAPARDNLSAQERAQYEYIIRKAEAETSDLRSQLSLLAERIRTGSEDATAWSIPHVAASLRSDVQVPYLKTPAGDVASLQAEVVRLSALLETNQLQTTTRDADLKARDLQNGILQGRSGSSEEDAQALRSEIAALAERLRAGEEPNSQDLLTERMRMGDSEARSLLTSDLPPEMVVAAISEKDNKITRLQLELATLAAEKDSKIARLENQLGAVVAEADAKVSQIRNDRELKVSELDKKLQMLLTEMDGVQHSHQQHVHKLQENITKLIKQIEDLEAASSAQFETTAREKAHLENRLHEDADKYRELQSFAAKSRLQLETRIVHLEAELSRLSQFSEDSALAVHVETALLDSQLRATSDTLSDLSTSLSTLFEQICTVYEEGGNAAGAGRYRGVPSEQTATLLLAPVQAALLDSQLDATSDMLAGVMGSLQALLGNISATGGVVSQDYDIGVESPIVPDAASVMAPVHTALLDSQLAMTAKMLEDAAAKLEVVFESVISERTDSRTDTDGQRAVPAVSAHHPLAVMAPVETALLDTQLDATSSMLEDVSETLQGLFSRIATLHKELQNREAAPNHSGTEIALTSPVETALIDSQLEATSELLSEVVASFRALVEARQSNSTPVQPQHLDVELNREQTPIMFSIPVDTALLDSQLESTSEMLDEFSRTLHTYVENVATIRAAEAAMIADAAREMAATQLDEQHILEQQDAMLSATIETALLDSQLEATGDMLTAALTGVHGVFTQLLAERDNLARDVSSMSGLLESVQSQLAASENRTAQLVNQISQLELQQGGALPADTDRAEVDDLRSMLSVAETRSVDLEATHRRVVDQQVAEHDARVQAIEMELSRVQARVVELELLLDSKHNDQTGSENKELENAIIRVQELESEIEHQKLSQSKILADMTEAHTTQLAGLEAELAGVRSQLAESKSVLTSTRDLPSSASHTGSVASNSSVSELQVEHERALDQIEEDHRGQVRSLEAKINQLVLQLEHQGEEHSRLREERDQEYADKISTLESDLAAARDKIVDLEAESKKTEVSPPADFESKFDELQNQLSDAKSDLAEVEGQLRAKLEEQANIHGETVRVTQSTEDELKNRISELEQRLQDLDSKYRALLEGKADDVEPSETQTKELTDDLTSHMKVLEEQLNLSLQRESDLNAELSTSKEILGTNNAEIPMLQQQLSEAQSKIVELENKLIAVSADQSEEAARLNEVLSALRTEHKTLEESSEKAIADLRAKIMILRAEGQQRDEEAISEKSQVERLNIELLKCQNTIASLLPSIPKSEEDVSSDMPPSYDSTRSIERSSVQNETIQQLTKQLSEKEAELETLRKEHELEREQSEAKLATVKNQRAADAKKVKTAITSLQQQIEKYKAQLEETARDAESRVADVKALMETKISELTVERDRDSQLAAEKIINLQIQLQEEEARLLQLQNQLKAAQTELSKATARAVGLEYEIRDLERENTREKETFKTIVADLSQHLENAVARESELKNTASDLEQRLNASETTIAPIRQQLELAEVSLSDLRLQLENAAAREDKVTQITHELEREIRVAEGVADELREQLEQAHLRDQAASRTIQELTSKLNDGTDMVESSVESASEADTIIAQLRSQLTLASAKEEQLTKATQDLQERLKAAQESLSEVRRATSARSDDHSADGNVEKNINAELATREAAAKDADLEIERLTSELARVSDLYQEARSEIERLAPLQKDLILERSAPPAEEVNASDDQATQLAQRVFLLEKDVLSKADEYSKVVSEHAQHINSISAQHKVELDGLRQQLAIRENEVHLAKTNLAKLQEQVDDMEERLRSQSQIATAHDEARALVKARDEKISQLREELEVRQANMNQLLQKYADLEEEYKEYVQDKKQETSSFNSQLAALSEFIEERDARIADLVAEKDDAKKNLEEEQRSGLARLQEMQNQHNTKIGVLQARIDGQDGEYQSLMTEVARDMDEKEKEKNLLREKLDALEKRSEVESKSLQEQLFNLDSKIAMSSDLVQNILPSVKALLGGGDVSIEELEEAAFTGSVPDNTRDASKGPTGAEVQRLSHAIEKLKKDHELEISALKEDHRRELQRVSHETAIQAADAELETIRNSEVPPPPYTTDPNASSAELLQQLEQARQQLQDVQRTHTQKLSHMRTVLEQTNHLFPENNQLRQTITLQARELDDLEEQLRELEDTRAELEEQNQELADRVAELESGEGIIDQELHDSRIAEYEEEIKNLRIDAQELEEEYQKRLAKVQMMTNIAHTSVTLMEDHLSRIEDRLKSQEQRHAQEVLEYTERLRILEANHEERLLALEADYEAKLEALEGEITSLQEALASEGDKNAERAQSLIDEVRSGTAMVHDYEYRLGLLEVEGVKLVNGVKKAHEETSGLEAEVASYDDDVRTLVEEAEKLGKAAEVWKRTTENLRTENEKLRQQLNQFESKSVSAAVSAEAVSNDVAASSGSPRTVYNEPSEVENLKLNGDTKDLQAELERSLAQVAELQNAQSSAAAEVTSLTVQLATVTNTITTLRSEKEQLQSDLTLLRTEHNEEHDSLMAKVSSLETQIGSLSAEKTSLENQLKEQGLKSALLQQQTPKLKQTIKELRAEVSAQKERISELQARVGEA</sequence>
<keyword evidence="4" id="KW-1185">Reference proteome</keyword>
<feature type="coiled-coil region" evidence="1">
    <location>
        <begin position="2630"/>
        <end position="2823"/>
    </location>
</feature>
<feature type="compositionally biased region" description="Basic and acidic residues" evidence="2">
    <location>
        <begin position="206"/>
        <end position="217"/>
    </location>
</feature>
<feature type="compositionally biased region" description="Basic and acidic residues" evidence="2">
    <location>
        <begin position="1"/>
        <end position="16"/>
    </location>
</feature>
<feature type="coiled-coil region" evidence="1">
    <location>
        <begin position="2453"/>
        <end position="2550"/>
    </location>
</feature>
<feature type="coiled-coil region" evidence="1">
    <location>
        <begin position="1812"/>
        <end position="2089"/>
    </location>
</feature>
<dbReference type="PANTHER" id="PTHR45615">
    <property type="entry name" value="MYOSIN HEAVY CHAIN, NON-MUSCLE"/>
    <property type="match status" value="1"/>
</dbReference>
<feature type="coiled-coil region" evidence="1">
    <location>
        <begin position="416"/>
        <end position="443"/>
    </location>
</feature>
<feature type="coiled-coil region" evidence="1">
    <location>
        <begin position="3252"/>
        <end position="3279"/>
    </location>
</feature>
<feature type="compositionally biased region" description="Basic and acidic residues" evidence="2">
    <location>
        <begin position="48"/>
        <end position="61"/>
    </location>
</feature>
<accession>A0A139A0A9</accession>
<feature type="compositionally biased region" description="Polar residues" evidence="2">
    <location>
        <begin position="2140"/>
        <end position="2152"/>
    </location>
</feature>
<feature type="region of interest" description="Disordered" evidence="2">
    <location>
        <begin position="2127"/>
        <end position="2152"/>
    </location>
</feature>
<feature type="compositionally biased region" description="Polar residues" evidence="2">
    <location>
        <begin position="1775"/>
        <end position="1799"/>
    </location>
</feature>
<evidence type="ECO:0000256" key="2">
    <source>
        <dbReference type="SAM" id="MobiDB-lite"/>
    </source>
</evidence>